<gene>
    <name evidence="3" type="ORF">PQQ73_36015</name>
</gene>
<dbReference type="InterPro" id="IPR002104">
    <property type="entry name" value="Integrase_catalytic"/>
</dbReference>
<keyword evidence="4" id="KW-1185">Reference proteome</keyword>
<comment type="caution">
    <text evidence="3">The sequence shown here is derived from an EMBL/GenBank/DDBJ whole genome shotgun (WGS) entry which is preliminary data.</text>
</comment>
<dbReference type="RefSeq" id="WP_408157837.1">
    <property type="nucleotide sequence ID" value="NZ_JAQQCL010000051.1"/>
</dbReference>
<reference evidence="3 4" key="1">
    <citation type="journal article" date="2024" name="Chem. Sci.">
        <title>Discovery of megapolipeptins by genome mining of a Burkholderiales bacteria collection.</title>
        <authorList>
            <person name="Paulo B.S."/>
            <person name="Recchia M.J.J."/>
            <person name="Lee S."/>
            <person name="Fergusson C.H."/>
            <person name="Romanowski S.B."/>
            <person name="Hernandez A."/>
            <person name="Krull N."/>
            <person name="Liu D.Y."/>
            <person name="Cavanagh H."/>
            <person name="Bos A."/>
            <person name="Gray C.A."/>
            <person name="Murphy B.T."/>
            <person name="Linington R.G."/>
            <person name="Eustaquio A.S."/>
        </authorList>
    </citation>
    <scope>NUCLEOTIDE SEQUENCE [LARGE SCALE GENOMIC DNA]</scope>
    <source>
        <strain evidence="3 4">RL17-350-BIC-E</strain>
    </source>
</reference>
<dbReference type="CDD" id="cd00397">
    <property type="entry name" value="DNA_BRE_C"/>
    <property type="match status" value="1"/>
</dbReference>
<name>A0ABW9ERV4_9BURK</name>
<proteinExistence type="predicted"/>
<dbReference type="Pfam" id="PF13009">
    <property type="entry name" value="Integrase_2"/>
    <property type="match status" value="1"/>
</dbReference>
<keyword evidence="1" id="KW-0233">DNA recombination</keyword>
<dbReference type="Gene3D" id="1.10.443.10">
    <property type="entry name" value="Intergrase catalytic core"/>
    <property type="match status" value="1"/>
</dbReference>
<evidence type="ECO:0000313" key="3">
    <source>
        <dbReference type="EMBL" id="MFM0721698.1"/>
    </source>
</evidence>
<protein>
    <submittedName>
        <fullName evidence="3">VPA1269 family protein</fullName>
    </submittedName>
</protein>
<dbReference type="Pfam" id="PF00589">
    <property type="entry name" value="Phage_integrase"/>
    <property type="match status" value="1"/>
</dbReference>
<evidence type="ECO:0000259" key="2">
    <source>
        <dbReference type="Pfam" id="PF00589"/>
    </source>
</evidence>
<sequence>MICQLDDYTAISSELTGRTIYVNNALEQYLISPDTSFDAVVAIAHQWLQRIELVPAVHKPTPGIRAGVKALIQCDTRAKLAVALDRLLVTEYQAKLESSSIKGRLRFLVELMLSLWSAGVVAWPGKAQVPFGNPVLKLNNIGFTEVPLSYLTTIQDYLNRGNPDDSVNFRFILDHLLARAGIQEIGDLTPKTFYLTPERTRTRKLRSTGIQAVLHLLRDRYHDQAQAWSPEDFGFFKAKMGLLARDEKFEWLLQLDPAMAEWSRLGIEHLAANPGNYKKRKSSINRFLLHYAEHPDLPRNPAAYFDIRRRPMSLFDAPGNKGRQMMAAIFDFLNDVLFKVCTQPDDNEIPILMPGFANPLPKVSYKGVNQGETHREAMPTRLINLATHILTENDFAWARKVGRVADTFRWVNPDTGEFESVWSPVRVYTILLKLLLPARTYQVRMLDSGEGDTYCYTGNGKWIPNSGPHRPKPGTAPVERGVFRRYTRKDGSTGTVFYFNTNKTADVDSDIKGYVMPWEKQDALQLLVNLRDWQGKYNPVKSQTAWRDIPDLKKIKHPDDLLKMGSNFFLFRDPANKLRPDLPITDVRVRNLWLKLMAEMEHRLTVAGETLSNGDPIKLIASLDKHGNASGATFDLHSLRVSIITAMYEEGVPPEYLMKIVGHATVLMTLYYTKLNAETLSLRMDEALLERQRKSQAEMAGFITRASRGELEKAVAFHHPSALDAAASGTGVGLLVMDHGLCPAAAKRCHEGLAVLDVDSGVTRYQAVPGGATNCSRCRFFMTGPAFLFGMEAHVNDLAYRLKKASFTFESAQEKFDVLADAHAAALSGGEPFHRQRELEIAETSLEAATAEVDSIALSLQSAYALTEQCIRIAAQESGDRLSLVVAGGIGQLEAVLSETHEFEQLHRICTNATLYDGLNINWRQPNLERARLFDRMLRNSGHAPRFSLLDDSDALRVANAMGHFLYARLDANTVHALVDGRTTLRALGLEKAFVAQLETLEPKSIALAASTILLEQE</sequence>
<evidence type="ECO:0000313" key="4">
    <source>
        <dbReference type="Proteomes" id="UP001629392"/>
    </source>
</evidence>
<dbReference type="InterPro" id="IPR013762">
    <property type="entry name" value="Integrase-like_cat_sf"/>
</dbReference>
<dbReference type="EMBL" id="JAQQCL010000051">
    <property type="protein sequence ID" value="MFM0721698.1"/>
    <property type="molecule type" value="Genomic_DNA"/>
</dbReference>
<dbReference type="InterPro" id="IPR011010">
    <property type="entry name" value="DNA_brk_join_enz"/>
</dbReference>
<dbReference type="InterPro" id="IPR024965">
    <property type="entry name" value="Putative_integrase"/>
</dbReference>
<feature type="domain" description="Tyr recombinase" evidence="2">
    <location>
        <begin position="618"/>
        <end position="677"/>
    </location>
</feature>
<accession>A0ABW9ERV4</accession>
<dbReference type="SUPFAM" id="SSF56349">
    <property type="entry name" value="DNA breaking-rejoining enzymes"/>
    <property type="match status" value="1"/>
</dbReference>
<evidence type="ECO:0000256" key="1">
    <source>
        <dbReference type="ARBA" id="ARBA00023172"/>
    </source>
</evidence>
<organism evidence="3 4">
    <name type="scientific">Paraburkholderia strydomiana</name>
    <dbReference type="NCBI Taxonomy" id="1245417"/>
    <lineage>
        <taxon>Bacteria</taxon>
        <taxon>Pseudomonadati</taxon>
        <taxon>Pseudomonadota</taxon>
        <taxon>Betaproteobacteria</taxon>
        <taxon>Burkholderiales</taxon>
        <taxon>Burkholderiaceae</taxon>
        <taxon>Paraburkholderia</taxon>
    </lineage>
</organism>
<dbReference type="Proteomes" id="UP001629392">
    <property type="component" value="Unassembled WGS sequence"/>
</dbReference>